<keyword evidence="7 18" id="KW-0479">Metal-binding</keyword>
<dbReference type="GO" id="GO:0020037">
    <property type="term" value="F:heme binding"/>
    <property type="evidence" value="ECO:0007669"/>
    <property type="project" value="InterPro"/>
</dbReference>
<evidence type="ECO:0000256" key="13">
    <source>
        <dbReference type="ARBA" id="ARBA00023033"/>
    </source>
</evidence>
<dbReference type="PANTHER" id="PTHR24302">
    <property type="entry name" value="CYTOCHROME P450 FAMILY 3"/>
    <property type="match status" value="1"/>
</dbReference>
<keyword evidence="5 18" id="KW-0349">Heme</keyword>
<evidence type="ECO:0000256" key="12">
    <source>
        <dbReference type="ARBA" id="ARBA00023004"/>
    </source>
</evidence>
<name>A0A9Q1B1T9_9SAUR</name>
<dbReference type="InterPro" id="IPR002403">
    <property type="entry name" value="Cyt_P450_E_grp-IV"/>
</dbReference>
<keyword evidence="15" id="KW-0472">Membrane</keyword>
<evidence type="ECO:0000256" key="8">
    <source>
        <dbReference type="ARBA" id="ARBA00022824"/>
    </source>
</evidence>
<dbReference type="GO" id="GO:0106256">
    <property type="term" value="F:hydroperoxy icosatetraenoate dehydratase activity"/>
    <property type="evidence" value="ECO:0007669"/>
    <property type="project" value="UniProtKB-EC"/>
</dbReference>
<dbReference type="GO" id="GO:0016705">
    <property type="term" value="F:oxidoreductase activity, acting on paired donors, with incorporation or reduction of molecular oxygen"/>
    <property type="evidence" value="ECO:0007669"/>
    <property type="project" value="InterPro"/>
</dbReference>
<dbReference type="Pfam" id="PF00067">
    <property type="entry name" value="p450"/>
    <property type="match status" value="1"/>
</dbReference>
<evidence type="ECO:0000256" key="3">
    <source>
        <dbReference type="ARBA" id="ARBA00010617"/>
    </source>
</evidence>
<dbReference type="OrthoDB" id="1470350at2759"/>
<organism evidence="20 21">
    <name type="scientific">Phrynocephalus forsythii</name>
    <dbReference type="NCBI Taxonomy" id="171643"/>
    <lineage>
        <taxon>Eukaryota</taxon>
        <taxon>Metazoa</taxon>
        <taxon>Chordata</taxon>
        <taxon>Craniata</taxon>
        <taxon>Vertebrata</taxon>
        <taxon>Euteleostomi</taxon>
        <taxon>Lepidosauria</taxon>
        <taxon>Squamata</taxon>
        <taxon>Bifurcata</taxon>
        <taxon>Unidentata</taxon>
        <taxon>Episquamata</taxon>
        <taxon>Toxicofera</taxon>
        <taxon>Iguania</taxon>
        <taxon>Acrodonta</taxon>
        <taxon>Agamidae</taxon>
        <taxon>Agaminae</taxon>
        <taxon>Phrynocephalus</taxon>
    </lineage>
</organism>
<evidence type="ECO:0000256" key="10">
    <source>
        <dbReference type="ARBA" id="ARBA00022989"/>
    </source>
</evidence>
<dbReference type="SUPFAM" id="SSF48264">
    <property type="entry name" value="Cytochrome P450"/>
    <property type="match status" value="1"/>
</dbReference>
<dbReference type="GO" id="GO:0008395">
    <property type="term" value="F:steroid hydroxylase activity"/>
    <property type="evidence" value="ECO:0007669"/>
    <property type="project" value="TreeGrafter"/>
</dbReference>
<comment type="cofactor">
    <cofactor evidence="18">
        <name>heme</name>
        <dbReference type="ChEBI" id="CHEBI:30413"/>
    </cofactor>
</comment>
<evidence type="ECO:0000256" key="18">
    <source>
        <dbReference type="PIRSR" id="PIRSR602403-1"/>
    </source>
</evidence>
<dbReference type="AlphaFoldDB" id="A0A9Q1B1T9"/>
<dbReference type="EMBL" id="JAPFRF010000006">
    <property type="protein sequence ID" value="KAJ7329088.1"/>
    <property type="molecule type" value="Genomic_DNA"/>
</dbReference>
<comment type="subcellular location">
    <subcellularLocation>
        <location evidence="2">Endoplasmic reticulum membrane</location>
    </subcellularLocation>
</comment>
<evidence type="ECO:0000256" key="7">
    <source>
        <dbReference type="ARBA" id="ARBA00022723"/>
    </source>
</evidence>
<keyword evidence="6" id="KW-0812">Transmembrane</keyword>
<dbReference type="PANTHER" id="PTHR24302:SF47">
    <property type="entry name" value="CYTOCHROME P450"/>
    <property type="match status" value="1"/>
</dbReference>
<evidence type="ECO:0000256" key="5">
    <source>
        <dbReference type="ARBA" id="ARBA00022617"/>
    </source>
</evidence>
<gene>
    <name evidence="20" type="ORF">JRQ81_015262</name>
</gene>
<keyword evidence="13 19" id="KW-0503">Monooxygenase</keyword>
<evidence type="ECO:0000256" key="4">
    <source>
        <dbReference type="ARBA" id="ARBA00013084"/>
    </source>
</evidence>
<evidence type="ECO:0000256" key="14">
    <source>
        <dbReference type="ARBA" id="ARBA00023098"/>
    </source>
</evidence>
<evidence type="ECO:0000256" key="2">
    <source>
        <dbReference type="ARBA" id="ARBA00004586"/>
    </source>
</evidence>
<dbReference type="EC" id="4.2.1.152" evidence="4"/>
<keyword evidence="12 18" id="KW-0408">Iron</keyword>
<comment type="catalytic activity">
    <reaction evidence="1">
        <text>(15S)-hydroperoxy-(5Z,8Z,11Z,13E)-eicosatetraenoate = 15-oxo-(5Z,8Z,11Z,13E)-eicosatetraenoate + H2O</text>
        <dbReference type="Rhea" id="RHEA:48636"/>
        <dbReference type="ChEBI" id="CHEBI:15377"/>
        <dbReference type="ChEBI" id="CHEBI:57410"/>
        <dbReference type="ChEBI" id="CHEBI:57446"/>
    </reaction>
    <physiologicalReaction direction="left-to-right" evidence="1">
        <dbReference type="Rhea" id="RHEA:48637"/>
    </physiologicalReaction>
</comment>
<comment type="similarity">
    <text evidence="3 19">Belongs to the cytochrome P450 family.</text>
</comment>
<evidence type="ECO:0000256" key="16">
    <source>
        <dbReference type="ARBA" id="ARBA00023239"/>
    </source>
</evidence>
<keyword evidence="16" id="KW-0456">Lyase</keyword>
<comment type="caution">
    <text evidence="20">The sequence shown here is derived from an EMBL/GenBank/DDBJ whole genome shotgun (WGS) entry which is preliminary data.</text>
</comment>
<accession>A0A9Q1B1T9</accession>
<dbReference type="GO" id="GO:0006631">
    <property type="term" value="P:fatty acid metabolic process"/>
    <property type="evidence" value="ECO:0007669"/>
    <property type="project" value="UniProtKB-KW"/>
</dbReference>
<dbReference type="InterPro" id="IPR036396">
    <property type="entry name" value="Cyt_P450_sf"/>
</dbReference>
<dbReference type="PROSITE" id="PS00086">
    <property type="entry name" value="CYTOCHROME_P450"/>
    <property type="match status" value="1"/>
</dbReference>
<feature type="binding site" description="axial binding residue" evidence="18">
    <location>
        <position position="121"/>
    </location>
    <ligand>
        <name>heme</name>
        <dbReference type="ChEBI" id="CHEBI:30413"/>
    </ligand>
    <ligandPart>
        <name>Fe</name>
        <dbReference type="ChEBI" id="CHEBI:18248"/>
    </ligandPart>
</feature>
<dbReference type="InterPro" id="IPR017972">
    <property type="entry name" value="Cyt_P450_CS"/>
</dbReference>
<evidence type="ECO:0000256" key="9">
    <source>
        <dbReference type="ARBA" id="ARBA00022832"/>
    </source>
</evidence>
<sequence length="175" mass="20129">MATDYWRLLLHPDLLTQNNGQDIPDYQNVHELLFLDMVISETLRMYPPAFRFTREAAKDCLVLKQYIPAGAVIEIAVGHLHHNPSIWPEPEKFLPERFTAQAKQQRHPFSYLPFGAGPRSCIAARLALMEIKITFLRILQKFKFQMCPETQIPLQLKSQGTLGPINGVYIKIVSR</sequence>
<evidence type="ECO:0000256" key="19">
    <source>
        <dbReference type="RuleBase" id="RU000461"/>
    </source>
</evidence>
<evidence type="ECO:0000256" key="15">
    <source>
        <dbReference type="ARBA" id="ARBA00023136"/>
    </source>
</evidence>
<dbReference type="Gene3D" id="1.10.630.10">
    <property type="entry name" value="Cytochrome P450"/>
    <property type="match status" value="1"/>
</dbReference>
<keyword evidence="10" id="KW-1133">Transmembrane helix</keyword>
<evidence type="ECO:0000313" key="21">
    <source>
        <dbReference type="Proteomes" id="UP001142489"/>
    </source>
</evidence>
<dbReference type="InterPro" id="IPR050705">
    <property type="entry name" value="Cytochrome_P450_3A"/>
</dbReference>
<evidence type="ECO:0000256" key="6">
    <source>
        <dbReference type="ARBA" id="ARBA00022692"/>
    </source>
</evidence>
<evidence type="ECO:0000256" key="17">
    <source>
        <dbReference type="ARBA" id="ARBA00033404"/>
    </source>
</evidence>
<keyword evidence="14" id="KW-0443">Lipid metabolism</keyword>
<keyword evidence="11 19" id="KW-0560">Oxidoreductase</keyword>
<dbReference type="Proteomes" id="UP001142489">
    <property type="component" value="Unassembled WGS sequence"/>
</dbReference>
<protein>
    <recommendedName>
        <fullName evidence="4">hydroperoxy icosatetraenoate dehydratase</fullName>
        <ecNumber evidence="4">4.2.1.152</ecNumber>
    </recommendedName>
    <alternativeName>
        <fullName evidence="17">Hydroperoxy icosatetraenoate dehydratase</fullName>
    </alternativeName>
</protein>
<evidence type="ECO:0000313" key="20">
    <source>
        <dbReference type="EMBL" id="KAJ7329088.1"/>
    </source>
</evidence>
<dbReference type="GO" id="GO:0005789">
    <property type="term" value="C:endoplasmic reticulum membrane"/>
    <property type="evidence" value="ECO:0007669"/>
    <property type="project" value="UniProtKB-SubCell"/>
</dbReference>
<proteinExistence type="inferred from homology"/>
<keyword evidence="8" id="KW-0256">Endoplasmic reticulum</keyword>
<dbReference type="PRINTS" id="PR00465">
    <property type="entry name" value="EP450IV"/>
</dbReference>
<dbReference type="InterPro" id="IPR001128">
    <property type="entry name" value="Cyt_P450"/>
</dbReference>
<evidence type="ECO:0000256" key="11">
    <source>
        <dbReference type="ARBA" id="ARBA00023002"/>
    </source>
</evidence>
<keyword evidence="21" id="KW-1185">Reference proteome</keyword>
<dbReference type="GO" id="GO:0005506">
    <property type="term" value="F:iron ion binding"/>
    <property type="evidence" value="ECO:0007669"/>
    <property type="project" value="InterPro"/>
</dbReference>
<reference evidence="20" key="1">
    <citation type="journal article" date="2023" name="DNA Res.">
        <title>Chromosome-level genome assembly of Phrynocephalus forsythii using third-generation DNA sequencing and Hi-C analysis.</title>
        <authorList>
            <person name="Qi Y."/>
            <person name="Zhao W."/>
            <person name="Zhao Y."/>
            <person name="Niu C."/>
            <person name="Cao S."/>
            <person name="Zhang Y."/>
        </authorList>
    </citation>
    <scope>NUCLEOTIDE SEQUENCE</scope>
    <source>
        <tissue evidence="20">Muscle</tissue>
    </source>
</reference>
<evidence type="ECO:0000256" key="1">
    <source>
        <dbReference type="ARBA" id="ARBA00001143"/>
    </source>
</evidence>
<keyword evidence="9" id="KW-0276">Fatty acid metabolism</keyword>
<dbReference type="PRINTS" id="PR00385">
    <property type="entry name" value="P450"/>
</dbReference>